<dbReference type="EMBL" id="CAJNRD030001122">
    <property type="protein sequence ID" value="CAG5100821.1"/>
    <property type="molecule type" value="Genomic_DNA"/>
</dbReference>
<name>A0A8J2MNL7_COTCN</name>
<organism evidence="1 2">
    <name type="scientific">Cotesia congregata</name>
    <name type="common">Parasitoid wasp</name>
    <name type="synonym">Apanteles congregatus</name>
    <dbReference type="NCBI Taxonomy" id="51543"/>
    <lineage>
        <taxon>Eukaryota</taxon>
        <taxon>Metazoa</taxon>
        <taxon>Ecdysozoa</taxon>
        <taxon>Arthropoda</taxon>
        <taxon>Hexapoda</taxon>
        <taxon>Insecta</taxon>
        <taxon>Pterygota</taxon>
        <taxon>Neoptera</taxon>
        <taxon>Endopterygota</taxon>
        <taxon>Hymenoptera</taxon>
        <taxon>Apocrita</taxon>
        <taxon>Ichneumonoidea</taxon>
        <taxon>Braconidae</taxon>
        <taxon>Microgastrinae</taxon>
        <taxon>Cotesia</taxon>
    </lineage>
</organism>
<evidence type="ECO:0000313" key="1">
    <source>
        <dbReference type="EMBL" id="CAG5100821.1"/>
    </source>
</evidence>
<protein>
    <submittedName>
        <fullName evidence="1">Uncharacterized protein</fullName>
    </submittedName>
</protein>
<dbReference type="Proteomes" id="UP000786811">
    <property type="component" value="Unassembled WGS sequence"/>
</dbReference>
<comment type="caution">
    <text evidence="1">The sequence shown here is derived from an EMBL/GenBank/DDBJ whole genome shotgun (WGS) entry which is preliminary data.</text>
</comment>
<keyword evidence="2" id="KW-1185">Reference proteome</keyword>
<evidence type="ECO:0000313" key="2">
    <source>
        <dbReference type="Proteomes" id="UP000786811"/>
    </source>
</evidence>
<dbReference type="AlphaFoldDB" id="A0A8J2MNL7"/>
<reference evidence="1" key="1">
    <citation type="submission" date="2021-04" db="EMBL/GenBank/DDBJ databases">
        <authorList>
            <person name="Chebbi M.A.C M."/>
        </authorList>
    </citation>
    <scope>NUCLEOTIDE SEQUENCE</scope>
</reference>
<sequence>MLLLRSYKKYKVGPIPKLEKIVGGSHFIKEFKFGASPIFGSGQIESQFPSTAELRSQNFAQLIESAHPEFASYGARLKSFESWPC</sequence>
<dbReference type="OrthoDB" id="5855668at2759"/>
<accession>A0A8J2MNL7</accession>
<proteinExistence type="predicted"/>
<gene>
    <name evidence="1" type="ORF">HICCMSTLAB_LOCUS9894</name>
</gene>